<dbReference type="Proteomes" id="UP000012179">
    <property type="component" value="Chromosome"/>
</dbReference>
<dbReference type="EMBL" id="CP021106">
    <property type="protein sequence ID" value="ARO88600.1"/>
    <property type="molecule type" value="Genomic_DNA"/>
</dbReference>
<reference evidence="1 2" key="1">
    <citation type="journal article" date="2015" name="Int. J. Syst. Evol. Microbiol.">
        <title>Nitrosospira lacus sp. nov., a psychrotolerant, ammonia-oxidizing bacterium from sandy lake sediment.</title>
        <authorList>
            <person name="Urakawa H."/>
            <person name="Garcia J.C."/>
            <person name="Nielsen J.L."/>
            <person name="Le V.Q."/>
            <person name="Kozlowski J.A."/>
            <person name="Stein L.Y."/>
            <person name="Lim C.K."/>
            <person name="Pommerening-Roser A."/>
            <person name="Martens-Habbena W."/>
            <person name="Stahl D.A."/>
            <person name="Klotz M.G."/>
        </authorList>
    </citation>
    <scope>NUCLEOTIDE SEQUENCE [LARGE SCALE GENOMIC DNA]</scope>
    <source>
        <strain evidence="1 2">APG3</strain>
    </source>
</reference>
<evidence type="ECO:0000313" key="1">
    <source>
        <dbReference type="EMBL" id="ARO88600.1"/>
    </source>
</evidence>
<proteinExistence type="predicted"/>
<organism evidence="1 2">
    <name type="scientific">Nitrosospira lacus</name>
    <dbReference type="NCBI Taxonomy" id="1288494"/>
    <lineage>
        <taxon>Bacteria</taxon>
        <taxon>Pseudomonadati</taxon>
        <taxon>Pseudomonadota</taxon>
        <taxon>Betaproteobacteria</taxon>
        <taxon>Nitrosomonadales</taxon>
        <taxon>Nitrosomonadaceae</taxon>
        <taxon>Nitrosospira</taxon>
    </lineage>
</organism>
<protein>
    <submittedName>
        <fullName evidence="1">Uncharacterized protein</fullName>
    </submittedName>
</protein>
<accession>A0A1W6SRZ8</accession>
<dbReference type="AlphaFoldDB" id="A0A1W6SRZ8"/>
<evidence type="ECO:0000313" key="2">
    <source>
        <dbReference type="Proteomes" id="UP000012179"/>
    </source>
</evidence>
<dbReference type="KEGG" id="nlc:EBAPG3_012940"/>
<name>A0A1W6SRZ8_9PROT</name>
<gene>
    <name evidence="1" type="ORF">EBAPG3_012940</name>
</gene>
<sequence length="92" mass="10241">MAEMSTFDQTYELADILMENATKEQLAECARVLALNLAHHQIKHGEVPVDQTLALLRTFEPNEEHLDLLVDGMVNLIGVLLNVCNGSGETRH</sequence>
<keyword evidence="2" id="KW-1185">Reference proteome</keyword>
<dbReference type="OrthoDB" id="8565671at2"/>
<dbReference type="eggNOG" id="ENOG50315T6">
    <property type="taxonomic scope" value="Bacteria"/>
</dbReference>